<feature type="domain" description="DUF6534" evidence="2">
    <location>
        <begin position="1"/>
        <end position="54"/>
    </location>
</feature>
<keyword evidence="1" id="KW-0472">Membrane</keyword>
<name>A0AA39KB10_ARMTA</name>
<keyword evidence="4" id="KW-1185">Reference proteome</keyword>
<sequence length="115" mass="12675">MRLVLISGLATSAWSLLTPISYVVWPESLIFLGINFVLSKLYINSLLAMLNSRSEHHLTKRAGEGDRNSLPTVLSIMLHSSEGNADETNIDIPLRHIGAFSDKLDNPKGDLDCQV</sequence>
<dbReference type="GeneID" id="85356952"/>
<proteinExistence type="predicted"/>
<reference evidence="3" key="1">
    <citation type="submission" date="2023-06" db="EMBL/GenBank/DDBJ databases">
        <authorList>
            <consortium name="Lawrence Berkeley National Laboratory"/>
            <person name="Ahrendt S."/>
            <person name="Sahu N."/>
            <person name="Indic B."/>
            <person name="Wong-Bajracharya J."/>
            <person name="Merenyi Z."/>
            <person name="Ke H.-M."/>
            <person name="Monk M."/>
            <person name="Kocsube S."/>
            <person name="Drula E."/>
            <person name="Lipzen A."/>
            <person name="Balint B."/>
            <person name="Henrissat B."/>
            <person name="Andreopoulos B."/>
            <person name="Martin F.M."/>
            <person name="Harder C.B."/>
            <person name="Rigling D."/>
            <person name="Ford K.L."/>
            <person name="Foster G.D."/>
            <person name="Pangilinan J."/>
            <person name="Papanicolaou A."/>
            <person name="Barry K."/>
            <person name="LaButti K."/>
            <person name="Viragh M."/>
            <person name="Koriabine M."/>
            <person name="Yan M."/>
            <person name="Riley R."/>
            <person name="Champramary S."/>
            <person name="Plett K.L."/>
            <person name="Tsai I.J."/>
            <person name="Slot J."/>
            <person name="Sipos G."/>
            <person name="Plett J."/>
            <person name="Nagy L.G."/>
            <person name="Grigoriev I.V."/>
        </authorList>
    </citation>
    <scope>NUCLEOTIDE SEQUENCE</scope>
    <source>
        <strain evidence="3">CCBAS 213</strain>
    </source>
</reference>
<evidence type="ECO:0000313" key="4">
    <source>
        <dbReference type="Proteomes" id="UP001175211"/>
    </source>
</evidence>
<keyword evidence="1" id="KW-1133">Transmembrane helix</keyword>
<evidence type="ECO:0000259" key="2">
    <source>
        <dbReference type="Pfam" id="PF20152"/>
    </source>
</evidence>
<dbReference type="Pfam" id="PF20152">
    <property type="entry name" value="DUF6534"/>
    <property type="match status" value="1"/>
</dbReference>
<dbReference type="InterPro" id="IPR045339">
    <property type="entry name" value="DUF6534"/>
</dbReference>
<keyword evidence="1" id="KW-0812">Transmembrane</keyword>
<dbReference type="AlphaFoldDB" id="A0AA39KB10"/>
<accession>A0AA39KB10</accession>
<comment type="caution">
    <text evidence="3">The sequence shown here is derived from an EMBL/GenBank/DDBJ whole genome shotgun (WGS) entry which is preliminary data.</text>
</comment>
<evidence type="ECO:0000256" key="1">
    <source>
        <dbReference type="SAM" id="Phobius"/>
    </source>
</evidence>
<organism evidence="3 4">
    <name type="scientific">Armillaria tabescens</name>
    <name type="common">Ringless honey mushroom</name>
    <name type="synonym">Agaricus tabescens</name>
    <dbReference type="NCBI Taxonomy" id="1929756"/>
    <lineage>
        <taxon>Eukaryota</taxon>
        <taxon>Fungi</taxon>
        <taxon>Dikarya</taxon>
        <taxon>Basidiomycota</taxon>
        <taxon>Agaricomycotina</taxon>
        <taxon>Agaricomycetes</taxon>
        <taxon>Agaricomycetidae</taxon>
        <taxon>Agaricales</taxon>
        <taxon>Marasmiineae</taxon>
        <taxon>Physalacriaceae</taxon>
        <taxon>Desarmillaria</taxon>
    </lineage>
</organism>
<feature type="transmembrane region" description="Helical" evidence="1">
    <location>
        <begin position="29"/>
        <end position="50"/>
    </location>
</feature>
<protein>
    <recommendedName>
        <fullName evidence="2">DUF6534 domain-containing protein</fullName>
    </recommendedName>
</protein>
<gene>
    <name evidence="3" type="ORF">EV420DRAFT_1548901</name>
</gene>
<dbReference type="EMBL" id="JAUEPS010000021">
    <property type="protein sequence ID" value="KAK0457538.1"/>
    <property type="molecule type" value="Genomic_DNA"/>
</dbReference>
<dbReference type="Proteomes" id="UP001175211">
    <property type="component" value="Unassembled WGS sequence"/>
</dbReference>
<dbReference type="RefSeq" id="XP_060329850.1">
    <property type="nucleotide sequence ID" value="XM_060473404.1"/>
</dbReference>
<evidence type="ECO:0000313" key="3">
    <source>
        <dbReference type="EMBL" id="KAK0457538.1"/>
    </source>
</evidence>